<comment type="caution">
    <text evidence="16">The sequence shown here is derived from an EMBL/GenBank/DDBJ whole genome shotgun (WGS) entry which is preliminary data.</text>
</comment>
<evidence type="ECO:0000259" key="14">
    <source>
        <dbReference type="Pfam" id="PF10099"/>
    </source>
</evidence>
<dbReference type="Proteomes" id="UP001596494">
    <property type="component" value="Unassembled WGS sequence"/>
</dbReference>
<dbReference type="InterPro" id="IPR027383">
    <property type="entry name" value="Znf_put"/>
</dbReference>
<feature type="region of interest" description="Disordered" evidence="12">
    <location>
        <begin position="135"/>
        <end position="154"/>
    </location>
</feature>
<keyword evidence="5 13" id="KW-1133">Transmembrane helix</keyword>
<feature type="domain" description="Putative zinc-finger" evidence="15">
    <location>
        <begin position="10"/>
        <end position="35"/>
    </location>
</feature>
<evidence type="ECO:0000256" key="9">
    <source>
        <dbReference type="ARBA" id="ARBA00029829"/>
    </source>
</evidence>
<protein>
    <recommendedName>
        <fullName evidence="8">Anti-sigma-W factor RsiW</fullName>
    </recommendedName>
    <alternativeName>
        <fullName evidence="10">Regulator of SigK</fullName>
    </alternativeName>
    <alternativeName>
        <fullName evidence="9">Sigma-K anti-sigma factor RskA</fullName>
    </alternativeName>
</protein>
<comment type="similarity">
    <text evidence="7">Belongs to the zinc-associated anti-sigma factor (ZAS) superfamily. Anti-sigma-W factor family.</text>
</comment>
<evidence type="ECO:0000313" key="16">
    <source>
        <dbReference type="EMBL" id="MFC7321151.1"/>
    </source>
</evidence>
<name>A0ABW2K525_9BACI</name>
<feature type="transmembrane region" description="Helical" evidence="13">
    <location>
        <begin position="107"/>
        <end position="128"/>
    </location>
</feature>
<keyword evidence="11" id="KW-0175">Coiled coil</keyword>
<accession>A0ABW2K525</accession>
<evidence type="ECO:0000313" key="17">
    <source>
        <dbReference type="Proteomes" id="UP001596494"/>
    </source>
</evidence>
<evidence type="ECO:0000256" key="5">
    <source>
        <dbReference type="ARBA" id="ARBA00022989"/>
    </source>
</evidence>
<evidence type="ECO:0000256" key="8">
    <source>
        <dbReference type="ARBA" id="ARBA00024438"/>
    </source>
</evidence>
<evidence type="ECO:0000256" key="3">
    <source>
        <dbReference type="ARBA" id="ARBA00022475"/>
    </source>
</evidence>
<comment type="subcellular location">
    <subcellularLocation>
        <location evidence="2">Cell membrane</location>
    </subcellularLocation>
    <subcellularLocation>
        <location evidence="1">Membrane</location>
        <topology evidence="1">Single-pass membrane protein</topology>
    </subcellularLocation>
</comment>
<dbReference type="Pfam" id="PF13490">
    <property type="entry name" value="zf-HC2"/>
    <property type="match status" value="1"/>
</dbReference>
<evidence type="ECO:0000256" key="4">
    <source>
        <dbReference type="ARBA" id="ARBA00022692"/>
    </source>
</evidence>
<organism evidence="16 17">
    <name type="scientific">Halobacillus campisalis</name>
    <dbReference type="NCBI Taxonomy" id="435909"/>
    <lineage>
        <taxon>Bacteria</taxon>
        <taxon>Bacillati</taxon>
        <taxon>Bacillota</taxon>
        <taxon>Bacilli</taxon>
        <taxon>Bacillales</taxon>
        <taxon>Bacillaceae</taxon>
        <taxon>Halobacillus</taxon>
    </lineage>
</organism>
<dbReference type="InterPro" id="IPR018764">
    <property type="entry name" value="RskA_C"/>
</dbReference>
<evidence type="ECO:0000256" key="12">
    <source>
        <dbReference type="SAM" id="MobiDB-lite"/>
    </source>
</evidence>
<feature type="coiled-coil region" evidence="11">
    <location>
        <begin position="17"/>
        <end position="44"/>
    </location>
</feature>
<dbReference type="EMBL" id="JBHTBY010000007">
    <property type="protein sequence ID" value="MFC7321151.1"/>
    <property type="molecule type" value="Genomic_DNA"/>
</dbReference>
<feature type="region of interest" description="Disordered" evidence="12">
    <location>
        <begin position="70"/>
        <end position="100"/>
    </location>
</feature>
<feature type="domain" description="Anti-sigma K factor RskA C-terminal" evidence="14">
    <location>
        <begin position="111"/>
        <end position="256"/>
    </location>
</feature>
<keyword evidence="17" id="KW-1185">Reference proteome</keyword>
<dbReference type="Gene3D" id="1.10.10.1320">
    <property type="entry name" value="Anti-sigma factor, zinc-finger domain"/>
    <property type="match status" value="1"/>
</dbReference>
<evidence type="ECO:0000259" key="15">
    <source>
        <dbReference type="Pfam" id="PF13490"/>
    </source>
</evidence>
<dbReference type="RefSeq" id="WP_289216911.1">
    <property type="nucleotide sequence ID" value="NZ_JAPVRC010000009.1"/>
</dbReference>
<evidence type="ECO:0000256" key="2">
    <source>
        <dbReference type="ARBA" id="ARBA00004236"/>
    </source>
</evidence>
<dbReference type="Pfam" id="PF10099">
    <property type="entry name" value="RskA_C"/>
    <property type="match status" value="1"/>
</dbReference>
<gene>
    <name evidence="16" type="ORF">ACFQMN_09685</name>
</gene>
<dbReference type="InterPro" id="IPR041916">
    <property type="entry name" value="Anti_sigma_zinc_sf"/>
</dbReference>
<evidence type="ECO:0000256" key="13">
    <source>
        <dbReference type="SAM" id="Phobius"/>
    </source>
</evidence>
<dbReference type="PANTHER" id="PTHR37461">
    <property type="entry name" value="ANTI-SIGMA-K FACTOR RSKA"/>
    <property type="match status" value="1"/>
</dbReference>
<keyword evidence="4 13" id="KW-0812">Transmembrane</keyword>
<feature type="compositionally biased region" description="Acidic residues" evidence="12">
    <location>
        <begin position="135"/>
        <end position="152"/>
    </location>
</feature>
<proteinExistence type="inferred from homology"/>
<evidence type="ECO:0000256" key="11">
    <source>
        <dbReference type="SAM" id="Coils"/>
    </source>
</evidence>
<evidence type="ECO:0000256" key="7">
    <source>
        <dbReference type="ARBA" id="ARBA00024353"/>
    </source>
</evidence>
<dbReference type="PANTHER" id="PTHR37461:SF1">
    <property type="entry name" value="ANTI-SIGMA-K FACTOR RSKA"/>
    <property type="match status" value="1"/>
</dbReference>
<evidence type="ECO:0000256" key="6">
    <source>
        <dbReference type="ARBA" id="ARBA00023136"/>
    </source>
</evidence>
<keyword evidence="6 13" id="KW-0472">Membrane</keyword>
<keyword evidence="3" id="KW-1003">Cell membrane</keyword>
<evidence type="ECO:0000256" key="1">
    <source>
        <dbReference type="ARBA" id="ARBA00004167"/>
    </source>
</evidence>
<sequence length="263" mass="28711">MRNECDVVIDYFNDQLNEDEKKAFEAHLENCKDCQEELKELRLLTGDLPFAAEPVDPPEGMKERVLTSVFSESTEESDDEAPVTKPAETPVVPMSKQTASKSKRSSWVMRGLAAALLLSLAGNIYALVNEQDIAEQPEDPEEVTPPEEDEGTDQVAERVQLQGESSASATAAMINRDNGGILTLQAEQLEQLDGEEVYQVWLLEGETPHRAGSFISNENGDGAVAYSMDGLPEGIDWDAVAITKEPDANSETPQGNILLSAEL</sequence>
<evidence type="ECO:0000256" key="10">
    <source>
        <dbReference type="ARBA" id="ARBA00030803"/>
    </source>
</evidence>
<dbReference type="InterPro" id="IPR051474">
    <property type="entry name" value="Anti-sigma-K/W_factor"/>
</dbReference>
<reference evidence="17" key="1">
    <citation type="journal article" date="2019" name="Int. J. Syst. Evol. Microbiol.">
        <title>The Global Catalogue of Microorganisms (GCM) 10K type strain sequencing project: providing services to taxonomists for standard genome sequencing and annotation.</title>
        <authorList>
            <consortium name="The Broad Institute Genomics Platform"/>
            <consortium name="The Broad Institute Genome Sequencing Center for Infectious Disease"/>
            <person name="Wu L."/>
            <person name="Ma J."/>
        </authorList>
    </citation>
    <scope>NUCLEOTIDE SEQUENCE [LARGE SCALE GENOMIC DNA]</scope>
    <source>
        <strain evidence="17">CCUG 73951</strain>
    </source>
</reference>